<feature type="compositionally biased region" description="Basic and acidic residues" evidence="1">
    <location>
        <begin position="67"/>
        <end position="80"/>
    </location>
</feature>
<comment type="caution">
    <text evidence="2">The sequence shown here is derived from an EMBL/GenBank/DDBJ whole genome shotgun (WGS) entry which is preliminary data.</text>
</comment>
<feature type="compositionally biased region" description="Basic residues" evidence="1">
    <location>
        <begin position="39"/>
        <end position="55"/>
    </location>
</feature>
<reference evidence="2" key="1">
    <citation type="journal article" date="2014" name="Int. J. Syst. Evol. Microbiol.">
        <title>Complete genome sequence of Corynebacterium casei LMG S-19264T (=DSM 44701T), isolated from a smear-ripened cheese.</title>
        <authorList>
            <consortium name="US DOE Joint Genome Institute (JGI-PGF)"/>
            <person name="Walter F."/>
            <person name="Albersmeier A."/>
            <person name="Kalinowski J."/>
            <person name="Ruckert C."/>
        </authorList>
    </citation>
    <scope>NUCLEOTIDE SEQUENCE</scope>
    <source>
        <strain evidence="2">JCM 4136</strain>
    </source>
</reference>
<accession>A0A8H9HEY8</accession>
<organism evidence="2 3">
    <name type="scientific">Streptomyces gougerotii</name>
    <dbReference type="NCBI Taxonomy" id="53448"/>
    <lineage>
        <taxon>Bacteria</taxon>
        <taxon>Bacillati</taxon>
        <taxon>Actinomycetota</taxon>
        <taxon>Actinomycetes</taxon>
        <taxon>Kitasatosporales</taxon>
        <taxon>Streptomycetaceae</taxon>
        <taxon>Streptomyces</taxon>
        <taxon>Streptomyces diastaticus group</taxon>
    </lineage>
</organism>
<name>A0A8H9HEY8_9ACTN</name>
<feature type="compositionally biased region" description="Low complexity" evidence="1">
    <location>
        <begin position="26"/>
        <end position="37"/>
    </location>
</feature>
<protein>
    <submittedName>
        <fullName evidence="2">Uncharacterized protein</fullName>
    </submittedName>
</protein>
<feature type="region of interest" description="Disordered" evidence="1">
    <location>
        <begin position="1"/>
        <end position="80"/>
    </location>
</feature>
<dbReference type="AlphaFoldDB" id="A0A8H9HEY8"/>
<dbReference type="Proteomes" id="UP000660975">
    <property type="component" value="Unassembled WGS sequence"/>
</dbReference>
<evidence type="ECO:0000256" key="1">
    <source>
        <dbReference type="SAM" id="MobiDB-lite"/>
    </source>
</evidence>
<evidence type="ECO:0000313" key="3">
    <source>
        <dbReference type="Proteomes" id="UP000660975"/>
    </source>
</evidence>
<dbReference type="EMBL" id="BMSC01000003">
    <property type="protein sequence ID" value="GGU61521.1"/>
    <property type="molecule type" value="Genomic_DNA"/>
</dbReference>
<proteinExistence type="predicted"/>
<feature type="compositionally biased region" description="Low complexity" evidence="1">
    <location>
        <begin position="56"/>
        <end position="66"/>
    </location>
</feature>
<evidence type="ECO:0000313" key="2">
    <source>
        <dbReference type="EMBL" id="GGU61521.1"/>
    </source>
</evidence>
<sequence length="80" mass="8411">MVNEAKRPTAGSTPAITEKEMTSGISASATTRPASTSVHSRRGGIRKAPRRRRRAPGAATGTGASREAGERDKGTRDLSY</sequence>
<reference evidence="2" key="2">
    <citation type="submission" date="2020-09" db="EMBL/GenBank/DDBJ databases">
        <authorList>
            <person name="Sun Q."/>
            <person name="Ohkuma M."/>
        </authorList>
    </citation>
    <scope>NUCLEOTIDE SEQUENCE</scope>
    <source>
        <strain evidence="2">JCM 4136</strain>
    </source>
</reference>
<gene>
    <name evidence="2" type="ORF">GCM10010227_13540</name>
</gene>